<dbReference type="AlphaFoldDB" id="D8JS69"/>
<dbReference type="KEGG" id="hdn:Hden_0507"/>
<keyword evidence="4" id="KW-1185">Reference proteome</keyword>
<dbReference type="Proteomes" id="UP000002033">
    <property type="component" value="Chromosome"/>
</dbReference>
<evidence type="ECO:0008006" key="5">
    <source>
        <dbReference type="Google" id="ProtNLM"/>
    </source>
</evidence>
<dbReference type="HOGENOM" id="CLU_1978478_0_0_5"/>
<reference evidence="4" key="1">
    <citation type="journal article" date="2011" name="J. Bacteriol.">
        <title>Genome sequences of eight morphologically diverse alphaproteobacteria.</title>
        <authorList>
            <consortium name="US DOE Joint Genome Institute"/>
            <person name="Brown P.J."/>
            <person name="Kysela D.T."/>
            <person name="Buechlein A."/>
            <person name="Hemmerich C."/>
            <person name="Brun Y.V."/>
        </authorList>
    </citation>
    <scope>NUCLEOTIDE SEQUENCE [LARGE SCALE GENOMIC DNA]</scope>
    <source>
        <strain evidence="4">ATCC 51888 / DSM 1869 / NCIB 11706 / TK 0415</strain>
    </source>
</reference>
<evidence type="ECO:0000313" key="3">
    <source>
        <dbReference type="EMBL" id="ADJ22328.1"/>
    </source>
</evidence>
<feature type="transmembrane region" description="Helical" evidence="2">
    <location>
        <begin position="46"/>
        <end position="64"/>
    </location>
</feature>
<keyword evidence="2" id="KW-0472">Membrane</keyword>
<keyword evidence="2" id="KW-1133">Transmembrane helix</keyword>
<keyword evidence="2" id="KW-0812">Transmembrane</keyword>
<evidence type="ECO:0000256" key="2">
    <source>
        <dbReference type="SAM" id="Phobius"/>
    </source>
</evidence>
<proteinExistence type="predicted"/>
<dbReference type="OrthoDB" id="7932546at2"/>
<feature type="compositionally biased region" description="Polar residues" evidence="1">
    <location>
        <begin position="18"/>
        <end position="29"/>
    </location>
</feature>
<evidence type="ECO:0000256" key="1">
    <source>
        <dbReference type="SAM" id="MobiDB-lite"/>
    </source>
</evidence>
<feature type="region of interest" description="Disordered" evidence="1">
    <location>
        <begin position="1"/>
        <end position="30"/>
    </location>
</feature>
<gene>
    <name evidence="3" type="ordered locus">Hden_0507</name>
</gene>
<feature type="compositionally biased region" description="Polar residues" evidence="1">
    <location>
        <begin position="1"/>
        <end position="10"/>
    </location>
</feature>
<sequence>MQSTPTSDYATTDERGRNLTSSDDSNGNGVANVVQEGVDVLKNNPVLTLVAVGVLGFAIGTLAGRSTVRRRSTLDANLDSIQHALESARSGTSDTIGSWAKSLRNSGYLQDHVPARVKQQVRRLLSSVS</sequence>
<dbReference type="RefSeq" id="WP_013214547.1">
    <property type="nucleotide sequence ID" value="NC_014313.1"/>
</dbReference>
<dbReference type="EMBL" id="CP002083">
    <property type="protein sequence ID" value="ADJ22328.1"/>
    <property type="molecule type" value="Genomic_DNA"/>
</dbReference>
<protein>
    <recommendedName>
        <fullName evidence="5">YtxH domain-containing protein</fullName>
    </recommendedName>
</protein>
<evidence type="ECO:0000313" key="4">
    <source>
        <dbReference type="Proteomes" id="UP000002033"/>
    </source>
</evidence>
<accession>D8JS69</accession>
<name>D8JS69_HYPDA</name>
<dbReference type="STRING" id="582899.Hden_0507"/>
<organism evidence="3 4">
    <name type="scientific">Hyphomicrobium denitrificans (strain ATCC 51888 / DSM 1869 / NCIMB 11706 / TK 0415)</name>
    <dbReference type="NCBI Taxonomy" id="582899"/>
    <lineage>
        <taxon>Bacteria</taxon>
        <taxon>Pseudomonadati</taxon>
        <taxon>Pseudomonadota</taxon>
        <taxon>Alphaproteobacteria</taxon>
        <taxon>Hyphomicrobiales</taxon>
        <taxon>Hyphomicrobiaceae</taxon>
        <taxon>Hyphomicrobium</taxon>
    </lineage>
</organism>